<dbReference type="Pfam" id="PF07596">
    <property type="entry name" value="SBP_bac_10"/>
    <property type="match status" value="1"/>
</dbReference>
<keyword evidence="1" id="KW-0812">Transmembrane</keyword>
<dbReference type="InterPro" id="IPR011453">
    <property type="entry name" value="DUF1559"/>
</dbReference>
<name>A0ABV4U4V0_9BACT</name>
<dbReference type="NCBIfam" id="TIGR02532">
    <property type="entry name" value="IV_pilin_GFxxxE"/>
    <property type="match status" value="1"/>
</dbReference>
<dbReference type="Proteomes" id="UP001575105">
    <property type="component" value="Unassembled WGS sequence"/>
</dbReference>
<keyword evidence="1" id="KW-1133">Transmembrane helix</keyword>
<sequence length="251" mass="28174">MSQSQQHASECGMDSFRLTRPMARGRRGFTLIELLVVISIIALLIAILLPALAASRETARAITCGSNQRQLMLATHMYAGDHKDDLMISMTPDFHSWNYHLIPTYLGWDTGTDAFMPVMECPSDGEVWTGTNPITQPSYGYNQRLGWRGLATFPTINLSEVKTPSELVGFADMFHPQEREALPGSEPFAFGIGPSAPIINAWGYGNYSQFNPFRHTGGLNVTWIDGHVSRLNYDEAWDLSRFNRGKWNVNW</sequence>
<dbReference type="Gene3D" id="3.30.700.10">
    <property type="entry name" value="Glycoprotein, Type 4 Pilin"/>
    <property type="match status" value="1"/>
</dbReference>
<gene>
    <name evidence="3" type="ORF">ACERK3_06435</name>
</gene>
<dbReference type="RefSeq" id="WP_425344857.1">
    <property type="nucleotide sequence ID" value="NZ_JBGUBD010000003.1"/>
</dbReference>
<accession>A0ABV4U4V0</accession>
<evidence type="ECO:0000313" key="3">
    <source>
        <dbReference type="EMBL" id="MFA9477933.1"/>
    </source>
</evidence>
<protein>
    <submittedName>
        <fullName evidence="3">Type II secretion system protein</fullName>
    </submittedName>
</protein>
<dbReference type="PANTHER" id="PTHR30093:SF2">
    <property type="entry name" value="TYPE II SECRETION SYSTEM PROTEIN H"/>
    <property type="match status" value="1"/>
</dbReference>
<proteinExistence type="predicted"/>
<dbReference type="InterPro" id="IPR012902">
    <property type="entry name" value="N_methyl_site"/>
</dbReference>
<organism evidence="3 4">
    <name type="scientific">Natronomicrosphaera hydrolytica</name>
    <dbReference type="NCBI Taxonomy" id="3242702"/>
    <lineage>
        <taxon>Bacteria</taxon>
        <taxon>Pseudomonadati</taxon>
        <taxon>Planctomycetota</taxon>
        <taxon>Phycisphaerae</taxon>
        <taxon>Phycisphaerales</taxon>
        <taxon>Phycisphaeraceae</taxon>
        <taxon>Natronomicrosphaera</taxon>
    </lineage>
</organism>
<keyword evidence="1" id="KW-0472">Membrane</keyword>
<evidence type="ECO:0000259" key="2">
    <source>
        <dbReference type="Pfam" id="PF07596"/>
    </source>
</evidence>
<dbReference type="PROSITE" id="PS00409">
    <property type="entry name" value="PROKAR_NTER_METHYL"/>
    <property type="match status" value="1"/>
</dbReference>
<keyword evidence="4" id="KW-1185">Reference proteome</keyword>
<evidence type="ECO:0000256" key="1">
    <source>
        <dbReference type="SAM" id="Phobius"/>
    </source>
</evidence>
<dbReference type="Pfam" id="PF07963">
    <property type="entry name" value="N_methyl"/>
    <property type="match status" value="1"/>
</dbReference>
<evidence type="ECO:0000313" key="4">
    <source>
        <dbReference type="Proteomes" id="UP001575105"/>
    </source>
</evidence>
<comment type="caution">
    <text evidence="3">The sequence shown here is derived from an EMBL/GenBank/DDBJ whole genome shotgun (WGS) entry which is preliminary data.</text>
</comment>
<reference evidence="3 4" key="1">
    <citation type="submission" date="2024-08" db="EMBL/GenBank/DDBJ databases">
        <title>Whole-genome sequencing of halo(alkali)philic microorganisms from hypersaline lakes.</title>
        <authorList>
            <person name="Sorokin D.Y."/>
            <person name="Merkel A.Y."/>
            <person name="Messina E."/>
            <person name="Yakimov M."/>
        </authorList>
    </citation>
    <scope>NUCLEOTIDE SEQUENCE [LARGE SCALE GENOMIC DNA]</scope>
    <source>
        <strain evidence="3 4">AB-hyl4</strain>
    </source>
</reference>
<feature type="domain" description="DUF1559" evidence="2">
    <location>
        <begin position="54"/>
        <end position="83"/>
    </location>
</feature>
<dbReference type="EMBL" id="JBGUBD010000003">
    <property type="protein sequence ID" value="MFA9477933.1"/>
    <property type="molecule type" value="Genomic_DNA"/>
</dbReference>
<feature type="transmembrane region" description="Helical" evidence="1">
    <location>
        <begin position="29"/>
        <end position="53"/>
    </location>
</feature>
<dbReference type="PANTHER" id="PTHR30093">
    <property type="entry name" value="GENERAL SECRETION PATHWAY PROTEIN G"/>
    <property type="match status" value="1"/>
</dbReference>
<dbReference type="SUPFAM" id="SSF54523">
    <property type="entry name" value="Pili subunits"/>
    <property type="match status" value="1"/>
</dbReference>
<dbReference type="InterPro" id="IPR045584">
    <property type="entry name" value="Pilin-like"/>
</dbReference>